<dbReference type="GeneID" id="107228064"/>
<reference evidence="6" key="1">
    <citation type="submission" date="2025-08" db="UniProtKB">
        <authorList>
            <consortium name="RefSeq"/>
        </authorList>
    </citation>
    <scope>IDENTIFICATION</scope>
    <source>
        <tissue evidence="6">Thorax and Abdomen</tissue>
    </source>
</reference>
<feature type="compositionally biased region" description="Basic and acidic residues" evidence="3">
    <location>
        <begin position="270"/>
        <end position="280"/>
    </location>
</feature>
<dbReference type="SMART" id="SM00993">
    <property type="entry name" value="YL1_C"/>
    <property type="match status" value="1"/>
</dbReference>
<gene>
    <name evidence="6" type="primary">LOC107228064</name>
</gene>
<evidence type="ECO:0000256" key="3">
    <source>
        <dbReference type="SAM" id="MobiDB-lite"/>
    </source>
</evidence>
<comment type="similarity">
    <text evidence="1">Belongs to the VPS72/YL1 family.</text>
</comment>
<keyword evidence="5" id="KW-1185">Reference proteome</keyword>
<dbReference type="Pfam" id="PF08265">
    <property type="entry name" value="YL1_C"/>
    <property type="match status" value="1"/>
</dbReference>
<evidence type="ECO:0000313" key="5">
    <source>
        <dbReference type="Proteomes" id="UP000829291"/>
    </source>
</evidence>
<dbReference type="Proteomes" id="UP000829291">
    <property type="component" value="Chromosome 1"/>
</dbReference>
<protein>
    <recommendedName>
        <fullName evidence="2">Vacuolar protein sorting-associated protein 72 homolog</fullName>
    </recommendedName>
</protein>
<evidence type="ECO:0000313" key="6">
    <source>
        <dbReference type="RefSeq" id="XP_015524898.2"/>
    </source>
</evidence>
<feature type="compositionally biased region" description="Basic and acidic residues" evidence="3">
    <location>
        <begin position="221"/>
        <end position="230"/>
    </location>
</feature>
<dbReference type="InParanoid" id="A0A6J0CDU0"/>
<dbReference type="InterPro" id="IPR013272">
    <property type="entry name" value="Vps72/YL1_C"/>
</dbReference>
<feature type="compositionally biased region" description="Acidic residues" evidence="3">
    <location>
        <begin position="36"/>
        <end position="72"/>
    </location>
</feature>
<dbReference type="PANTHER" id="PTHR13275:SF4">
    <property type="entry name" value="VACUOLAR PROTEIN SORTING-ASSOCIATED PROTEIN 72 HOMOLOG"/>
    <property type="match status" value="1"/>
</dbReference>
<dbReference type="RefSeq" id="XP_015524898.2">
    <property type="nucleotide sequence ID" value="XM_015669412.2"/>
</dbReference>
<dbReference type="InterPro" id="IPR046757">
    <property type="entry name" value="YL1_N"/>
</dbReference>
<organism evidence="6">
    <name type="scientific">Neodiprion lecontei</name>
    <name type="common">Redheaded pine sawfly</name>
    <dbReference type="NCBI Taxonomy" id="441921"/>
    <lineage>
        <taxon>Eukaryota</taxon>
        <taxon>Metazoa</taxon>
        <taxon>Ecdysozoa</taxon>
        <taxon>Arthropoda</taxon>
        <taxon>Hexapoda</taxon>
        <taxon>Insecta</taxon>
        <taxon>Pterygota</taxon>
        <taxon>Neoptera</taxon>
        <taxon>Endopterygota</taxon>
        <taxon>Hymenoptera</taxon>
        <taxon>Tenthredinoidea</taxon>
        <taxon>Diprionidae</taxon>
        <taxon>Diprioninae</taxon>
        <taxon>Neodiprion</taxon>
    </lineage>
</organism>
<accession>A0A6J0CDU0</accession>
<dbReference type="GO" id="GO:0005634">
    <property type="term" value="C:nucleus"/>
    <property type="evidence" value="ECO:0007669"/>
    <property type="project" value="TreeGrafter"/>
</dbReference>
<feature type="compositionally biased region" description="Basic residues" evidence="3">
    <location>
        <begin position="103"/>
        <end position="112"/>
    </location>
</feature>
<evidence type="ECO:0000256" key="2">
    <source>
        <dbReference type="ARBA" id="ARBA00020000"/>
    </source>
</evidence>
<evidence type="ECO:0000259" key="4">
    <source>
        <dbReference type="SMART" id="SM00993"/>
    </source>
</evidence>
<dbReference type="Pfam" id="PF05764">
    <property type="entry name" value="YL1"/>
    <property type="match status" value="1"/>
</dbReference>
<feature type="region of interest" description="Disordered" evidence="3">
    <location>
        <begin position="221"/>
        <end position="297"/>
    </location>
</feature>
<feature type="compositionally biased region" description="Polar residues" evidence="3">
    <location>
        <begin position="281"/>
        <end position="290"/>
    </location>
</feature>
<sequence>MASTRERRSNAGNKMARLLNEEEEDDFYKTTYGGFEEVEQDNDYMEEDEGEDEVDSDFSIDENDEPVSDPEQEGPKKKRRLVTKAYKEPKPTSAHSHSTPKEKKTKTPRQRRTSIDNSERKSIRRSTAAKSAATQRRLKERNEDLKRKVKTVKYDVWKPTQEELLEEALITEEVNLKSLEKYQKLENEKKNTRTVRKTNVGPIIRYQSLSMPVLMLSETQADKDEEKINVEADDEKNTTNTTSDILEPGLSPPLSEKQEIMDQQKTIDGGNKDTPIKQKGESSSAPNEAESQIIHEDTGSKYERTFITFENERLFTEAFKRTPAPRPSLKSLCAITRLPARYMDPVTQLPYRNIQMFRILREAYYQQLESRAETNDATQNLELVRWLEWRQKNRRNNNRNTIRLEPASVSQAS</sequence>
<dbReference type="OrthoDB" id="78296at2759"/>
<proteinExistence type="inferred from homology"/>
<feature type="region of interest" description="Disordered" evidence="3">
    <location>
        <begin position="1"/>
        <end position="145"/>
    </location>
</feature>
<dbReference type="AlphaFoldDB" id="A0A6J0CDU0"/>
<dbReference type="FunCoup" id="A0A6J0CDU0">
    <property type="interactions" value="2114"/>
</dbReference>
<dbReference type="KEGG" id="nlo:107228064"/>
<dbReference type="PANTHER" id="PTHR13275">
    <property type="entry name" value="YL-1 PROTEIN TRANSCRIPTION FACTOR-LIKE 1"/>
    <property type="match status" value="1"/>
</dbReference>
<feature type="domain" description="Vps72/YL1 C-terminal" evidence="4">
    <location>
        <begin position="331"/>
        <end position="360"/>
    </location>
</feature>
<evidence type="ECO:0000256" key="1">
    <source>
        <dbReference type="ARBA" id="ARBA00006832"/>
    </source>
</evidence>
<name>A0A6J0CDU0_NEOLC</name>